<dbReference type="EMBL" id="CAJNYD010000916">
    <property type="protein sequence ID" value="CAF3306477.1"/>
    <property type="molecule type" value="Genomic_DNA"/>
</dbReference>
<comment type="subcellular location">
    <subcellularLocation>
        <location evidence="1">Nucleus</location>
    </subcellularLocation>
</comment>
<evidence type="ECO:0000259" key="10">
    <source>
        <dbReference type="Pfam" id="PF05699"/>
    </source>
</evidence>
<evidence type="ECO:0000256" key="5">
    <source>
        <dbReference type="ARBA" id="ARBA00023015"/>
    </source>
</evidence>
<dbReference type="Pfam" id="PF02892">
    <property type="entry name" value="zf-BED"/>
    <property type="match status" value="1"/>
</dbReference>
<dbReference type="EMBL" id="CAJNXB010003918">
    <property type="protein sequence ID" value="CAF3347337.1"/>
    <property type="molecule type" value="Genomic_DNA"/>
</dbReference>
<dbReference type="EMBL" id="CAJOBP010004349">
    <property type="protein sequence ID" value="CAF4437532.1"/>
    <property type="molecule type" value="Genomic_DNA"/>
</dbReference>
<feature type="domain" description="BED-type" evidence="9">
    <location>
        <begin position="11"/>
        <end position="47"/>
    </location>
</feature>
<dbReference type="Proteomes" id="UP000663873">
    <property type="component" value="Unassembled WGS sequence"/>
</dbReference>
<evidence type="ECO:0000313" key="14">
    <source>
        <dbReference type="EMBL" id="CAF4437532.1"/>
    </source>
</evidence>
<dbReference type="InterPro" id="IPR008906">
    <property type="entry name" value="HATC_C_dom"/>
</dbReference>
<evidence type="ECO:0000256" key="4">
    <source>
        <dbReference type="ARBA" id="ARBA00022833"/>
    </source>
</evidence>
<dbReference type="PANTHER" id="PTHR46481:SF10">
    <property type="entry name" value="ZINC FINGER BED DOMAIN-CONTAINING PROTEIN 39"/>
    <property type="match status" value="1"/>
</dbReference>
<dbReference type="OrthoDB" id="10057873at2759"/>
<dbReference type="Proteomes" id="UP000663833">
    <property type="component" value="Unassembled WGS sequence"/>
</dbReference>
<dbReference type="GO" id="GO:0005634">
    <property type="term" value="C:nucleus"/>
    <property type="evidence" value="ECO:0007669"/>
    <property type="project" value="UniProtKB-SubCell"/>
</dbReference>
<evidence type="ECO:0000256" key="6">
    <source>
        <dbReference type="ARBA" id="ARBA00023125"/>
    </source>
</evidence>
<evidence type="ECO:0008006" key="19">
    <source>
        <dbReference type="Google" id="ProtNLM"/>
    </source>
</evidence>
<dbReference type="EMBL" id="CAJNYT010000299">
    <property type="protein sequence ID" value="CAF3342325.1"/>
    <property type="molecule type" value="Genomic_DNA"/>
</dbReference>
<comment type="caution">
    <text evidence="11">The sequence shown here is derived from an EMBL/GenBank/DDBJ whole genome shotgun (WGS) entry which is preliminary data.</text>
</comment>
<evidence type="ECO:0000313" key="17">
    <source>
        <dbReference type="Proteomes" id="UP000663833"/>
    </source>
</evidence>
<organism evidence="11 17">
    <name type="scientific">Rotaria socialis</name>
    <dbReference type="NCBI Taxonomy" id="392032"/>
    <lineage>
        <taxon>Eukaryota</taxon>
        <taxon>Metazoa</taxon>
        <taxon>Spiralia</taxon>
        <taxon>Gnathifera</taxon>
        <taxon>Rotifera</taxon>
        <taxon>Eurotatoria</taxon>
        <taxon>Bdelloidea</taxon>
        <taxon>Philodinida</taxon>
        <taxon>Philodinidae</taxon>
        <taxon>Rotaria</taxon>
    </lineage>
</organism>
<evidence type="ECO:0000313" key="18">
    <source>
        <dbReference type="Proteomes" id="UP000663873"/>
    </source>
</evidence>
<name>A0A817SW84_9BILA</name>
<protein>
    <recommendedName>
        <fullName evidence="19">BED-type domain-containing protein</fullName>
    </recommendedName>
</protein>
<evidence type="ECO:0000256" key="8">
    <source>
        <dbReference type="ARBA" id="ARBA00023242"/>
    </source>
</evidence>
<sequence length="653" mass="74908">MNAISEFFVFHHTNDKKIEGECKLCGKVYLDNTGSTGNFHKHLKRKHTNQYEKSKFPDSLVCENDTYTEPENLKDNVIKINQIILKELIVRCNLPPAIVEYSGFRNFLKTIAPKWKLASSRYFTKTLLPTLMSTSQDKIRTLLDSIDHLSITVDVWVDRRGRSFIGVTGHFLDLNFAPLALLLDFSRLKGPHTGENIRLVTDEILRNLKIRDKVYRIITDNAASMVKAYKFGLTMNDDDNDNTIKDDNNLQLGDCLVRFTNDDDSNISSEWILADWYVNDKDSIDNGKDVSSIRLSCFAHSLQLTIRDGLKDTPYLSRSLLKCIQLAQRSSKSTKIADLLENIGKTINRSNMTRWNSEYLLIKSIIGLGKKTIDEITDIIDDNELKFSNNDFIILQEAVDILEPFAEITSRIQADSVVTASLVVPSVVHMIDHVNTIKPHLSFLKKMCIQLEQSINKRFAGIVKRLSQQCVTMNDPFSDQMYFVCTVLDPEFKFYWLTQMKYKPSVESQMKQLITQMILDECEHTMDSSLSSTFMVNNDKAQSIDISIKKKRKLFHYDDESNLSVDSIANPTYEINAYINDPTRLRFSSYWKNSSLCSLKNVVKRIFSVQASSAPVERVFSQAGLIMSPRRTSMLEEVFRSLVFLRVNQNLLQ</sequence>
<keyword evidence="2" id="KW-0479">Metal-binding</keyword>
<dbReference type="Proteomes" id="UP000663872">
    <property type="component" value="Unassembled WGS sequence"/>
</dbReference>
<dbReference type="Proteomes" id="UP000663851">
    <property type="component" value="Unassembled WGS sequence"/>
</dbReference>
<keyword evidence="6" id="KW-0238">DNA-binding</keyword>
<dbReference type="InterPro" id="IPR012337">
    <property type="entry name" value="RNaseH-like_sf"/>
</dbReference>
<evidence type="ECO:0000259" key="9">
    <source>
        <dbReference type="Pfam" id="PF02892"/>
    </source>
</evidence>
<gene>
    <name evidence="12" type="ORF">GRG538_LOCUS4739</name>
    <name evidence="15" type="ORF">HFQ381_LOCUS27412</name>
    <name evidence="11" type="ORF">LUA448_LOCUS8579</name>
    <name evidence="16" type="ORF">QYT958_LOCUS23578</name>
    <name evidence="13" type="ORF">TIS948_LOCUS22948</name>
    <name evidence="14" type="ORF">UJA718_LOCUS21823</name>
</gene>
<proteinExistence type="predicted"/>
<evidence type="ECO:0000313" key="12">
    <source>
        <dbReference type="EMBL" id="CAF3342325.1"/>
    </source>
</evidence>
<dbReference type="Proteomes" id="UP000663848">
    <property type="component" value="Unassembled WGS sequence"/>
</dbReference>
<keyword evidence="18" id="KW-1185">Reference proteome</keyword>
<dbReference type="PANTHER" id="PTHR46481">
    <property type="entry name" value="ZINC FINGER BED DOMAIN-CONTAINING PROTEIN 4"/>
    <property type="match status" value="1"/>
</dbReference>
<dbReference type="Proteomes" id="UP000663825">
    <property type="component" value="Unassembled WGS sequence"/>
</dbReference>
<dbReference type="Pfam" id="PF05699">
    <property type="entry name" value="Dimer_Tnp_hAT"/>
    <property type="match status" value="1"/>
</dbReference>
<dbReference type="GO" id="GO:0046983">
    <property type="term" value="F:protein dimerization activity"/>
    <property type="evidence" value="ECO:0007669"/>
    <property type="project" value="InterPro"/>
</dbReference>
<dbReference type="SUPFAM" id="SSF53098">
    <property type="entry name" value="Ribonuclease H-like"/>
    <property type="match status" value="1"/>
</dbReference>
<evidence type="ECO:0000256" key="3">
    <source>
        <dbReference type="ARBA" id="ARBA00022771"/>
    </source>
</evidence>
<dbReference type="AlphaFoldDB" id="A0A817SW84"/>
<keyword evidence="8" id="KW-0539">Nucleus</keyword>
<keyword evidence="7" id="KW-0804">Transcription</keyword>
<dbReference type="InterPro" id="IPR003656">
    <property type="entry name" value="Znf_BED"/>
</dbReference>
<evidence type="ECO:0000313" key="15">
    <source>
        <dbReference type="EMBL" id="CAF4496107.1"/>
    </source>
</evidence>
<evidence type="ECO:0000313" key="13">
    <source>
        <dbReference type="EMBL" id="CAF3347337.1"/>
    </source>
</evidence>
<feature type="domain" description="HAT C-terminal dimerisation" evidence="10">
    <location>
        <begin position="587"/>
        <end position="646"/>
    </location>
</feature>
<evidence type="ECO:0000256" key="2">
    <source>
        <dbReference type="ARBA" id="ARBA00022723"/>
    </source>
</evidence>
<keyword evidence="4" id="KW-0862">Zinc</keyword>
<dbReference type="GO" id="GO:0003677">
    <property type="term" value="F:DNA binding"/>
    <property type="evidence" value="ECO:0007669"/>
    <property type="project" value="UniProtKB-KW"/>
</dbReference>
<evidence type="ECO:0000256" key="1">
    <source>
        <dbReference type="ARBA" id="ARBA00004123"/>
    </source>
</evidence>
<dbReference type="EMBL" id="CAJOBR010004802">
    <property type="protein sequence ID" value="CAF4796065.1"/>
    <property type="molecule type" value="Genomic_DNA"/>
</dbReference>
<dbReference type="EMBL" id="CAJOBO010003545">
    <property type="protein sequence ID" value="CAF4496107.1"/>
    <property type="molecule type" value="Genomic_DNA"/>
</dbReference>
<evidence type="ECO:0000313" key="16">
    <source>
        <dbReference type="EMBL" id="CAF4796065.1"/>
    </source>
</evidence>
<keyword evidence="5" id="KW-0805">Transcription regulation</keyword>
<keyword evidence="3" id="KW-0863">Zinc-finger</keyword>
<dbReference type="GO" id="GO:0008270">
    <property type="term" value="F:zinc ion binding"/>
    <property type="evidence" value="ECO:0007669"/>
    <property type="project" value="UniProtKB-KW"/>
</dbReference>
<accession>A0A817SW84</accession>
<dbReference type="InterPro" id="IPR052035">
    <property type="entry name" value="ZnF_BED_domain_contain"/>
</dbReference>
<reference evidence="11" key="1">
    <citation type="submission" date="2021-02" db="EMBL/GenBank/DDBJ databases">
        <authorList>
            <person name="Nowell W R."/>
        </authorList>
    </citation>
    <scope>NUCLEOTIDE SEQUENCE</scope>
</reference>
<evidence type="ECO:0000313" key="11">
    <source>
        <dbReference type="EMBL" id="CAF3306477.1"/>
    </source>
</evidence>
<evidence type="ECO:0000256" key="7">
    <source>
        <dbReference type="ARBA" id="ARBA00023163"/>
    </source>
</evidence>